<name>A0ABM8YLR9_9BACI</name>
<proteinExistence type="predicted"/>
<evidence type="ECO:0008006" key="3">
    <source>
        <dbReference type="Google" id="ProtNLM"/>
    </source>
</evidence>
<protein>
    <recommendedName>
        <fullName evidence="3">Transposase</fullName>
    </recommendedName>
</protein>
<dbReference type="Proteomes" id="UP000789833">
    <property type="component" value="Unassembled WGS sequence"/>
</dbReference>
<evidence type="ECO:0000313" key="2">
    <source>
        <dbReference type="Proteomes" id="UP000789833"/>
    </source>
</evidence>
<comment type="caution">
    <text evidence="1">The sequence shown here is derived from an EMBL/GenBank/DDBJ whole genome shotgun (WGS) entry which is preliminary data.</text>
</comment>
<organism evidence="1 2">
    <name type="scientific">Sutcliffiella rhizosphaerae</name>
    <dbReference type="NCBI Taxonomy" id="2880967"/>
    <lineage>
        <taxon>Bacteria</taxon>
        <taxon>Bacillati</taxon>
        <taxon>Bacillota</taxon>
        <taxon>Bacilli</taxon>
        <taxon>Bacillales</taxon>
        <taxon>Bacillaceae</taxon>
        <taxon>Sutcliffiella</taxon>
    </lineage>
</organism>
<reference evidence="1 2" key="1">
    <citation type="submission" date="2021-10" db="EMBL/GenBank/DDBJ databases">
        <authorList>
            <person name="Criscuolo A."/>
        </authorList>
    </citation>
    <scope>NUCLEOTIDE SEQUENCE [LARGE SCALE GENOMIC DNA]</scope>
    <source>
        <strain evidence="2">CIP 111883</strain>
    </source>
</reference>
<sequence>MFKNYSMNQIVLPLDLEVKLQKTILPSISIT</sequence>
<accession>A0ABM8YLR9</accession>
<evidence type="ECO:0000313" key="1">
    <source>
        <dbReference type="EMBL" id="CAG9620905.1"/>
    </source>
</evidence>
<keyword evidence="2" id="KW-1185">Reference proteome</keyword>
<dbReference type="EMBL" id="CAKJTJ010000007">
    <property type="protein sequence ID" value="CAG9620905.1"/>
    <property type="molecule type" value="Genomic_DNA"/>
</dbReference>
<gene>
    <name evidence="1" type="ORF">BACCIP111883_01677</name>
</gene>